<dbReference type="Proteomes" id="UP001152599">
    <property type="component" value="Unassembled WGS sequence"/>
</dbReference>
<keyword evidence="1" id="KW-1133">Transmembrane helix</keyword>
<reference evidence="2" key="1">
    <citation type="submission" date="2022-07" db="EMBL/GenBank/DDBJ databases">
        <title>Description and genome-wide analysis of Profundicola chukchiensis gen. nov., sp. nov., marine bacteria isolated from bottom sediments of the Chukchi Sea.</title>
        <authorList>
            <person name="Romanenko L."/>
            <person name="Otstavnykh N."/>
            <person name="Kurilenko V."/>
            <person name="Eremeev V."/>
            <person name="Velansky P."/>
            <person name="Mikhailov V."/>
            <person name="Isaeva M."/>
        </authorList>
    </citation>
    <scope>NUCLEOTIDE SEQUENCE</scope>
    <source>
        <strain evidence="2">KMM 9713</strain>
    </source>
</reference>
<dbReference type="AlphaFoldDB" id="A0A9X4N336"/>
<organism evidence="2 3">
    <name type="scientific">Profundicola chukchiensis</name>
    <dbReference type="NCBI Taxonomy" id="2961959"/>
    <lineage>
        <taxon>Bacteria</taxon>
        <taxon>Pseudomonadati</taxon>
        <taxon>Bacteroidota</taxon>
        <taxon>Flavobacteriia</taxon>
        <taxon>Flavobacteriales</taxon>
        <taxon>Weeksellaceae</taxon>
        <taxon>Profundicola</taxon>
    </lineage>
</organism>
<evidence type="ECO:0000313" key="3">
    <source>
        <dbReference type="Proteomes" id="UP001152599"/>
    </source>
</evidence>
<dbReference type="RefSeq" id="WP_304420579.1">
    <property type="nucleotide sequence ID" value="NZ_JANCMU010000003.1"/>
</dbReference>
<gene>
    <name evidence="2" type="ORF">NMK71_06580</name>
</gene>
<feature type="transmembrane region" description="Helical" evidence="1">
    <location>
        <begin position="7"/>
        <end position="27"/>
    </location>
</feature>
<dbReference type="EMBL" id="JANCMU010000003">
    <property type="protein sequence ID" value="MDG4946074.1"/>
    <property type="molecule type" value="Genomic_DNA"/>
</dbReference>
<accession>A0A9X4N336</accession>
<proteinExistence type="predicted"/>
<sequence>MQFLKTILLSVFIGFYFLSITPIHFYAHSLDHQESTKNALDDCTYINLLSFGQGNFLNPESVELSNSLGEEFISREIIETKNKLVSSYLAFHFNLRAPPYLNCTYQIS</sequence>
<keyword evidence="3" id="KW-1185">Reference proteome</keyword>
<evidence type="ECO:0000313" key="2">
    <source>
        <dbReference type="EMBL" id="MDG4946074.1"/>
    </source>
</evidence>
<name>A0A9X4N336_9FLAO</name>
<keyword evidence="1" id="KW-0472">Membrane</keyword>
<protein>
    <submittedName>
        <fullName evidence="2">Uncharacterized protein</fullName>
    </submittedName>
</protein>
<keyword evidence="1" id="KW-0812">Transmembrane</keyword>
<evidence type="ECO:0000256" key="1">
    <source>
        <dbReference type="SAM" id="Phobius"/>
    </source>
</evidence>
<comment type="caution">
    <text evidence="2">The sequence shown here is derived from an EMBL/GenBank/DDBJ whole genome shotgun (WGS) entry which is preliminary data.</text>
</comment>